<evidence type="ECO:0000313" key="2">
    <source>
        <dbReference type="EMBL" id="KAK7067238.1"/>
    </source>
</evidence>
<evidence type="ECO:0000313" key="3">
    <source>
        <dbReference type="Proteomes" id="UP001381693"/>
    </source>
</evidence>
<feature type="region of interest" description="Disordered" evidence="1">
    <location>
        <begin position="1"/>
        <end position="20"/>
    </location>
</feature>
<evidence type="ECO:0000256" key="1">
    <source>
        <dbReference type="SAM" id="MobiDB-lite"/>
    </source>
</evidence>
<dbReference type="Proteomes" id="UP001381693">
    <property type="component" value="Unassembled WGS sequence"/>
</dbReference>
<accession>A0AAN8ZXB2</accession>
<sequence>MGKNESRKVTETTGINNGFASLCHSPIESNVLDEDNADDSDALVQSLNYIRLHEVPETFSNTKPEIPSITSISETSEVTTCDSSRLESTSLPCTEIKTLPLNSNERSPPSALTSEFQHKTDQEQQGKTKQTMKKRAFAMSKGIPFFPTQKTTGHSRNISSARTDLEFTALQTRCTACKVIIDMRRYLTLNSFRLDN</sequence>
<feature type="compositionally biased region" description="Basic and acidic residues" evidence="1">
    <location>
        <begin position="116"/>
        <end position="126"/>
    </location>
</feature>
<reference evidence="2 3" key="1">
    <citation type="submission" date="2023-11" db="EMBL/GenBank/DDBJ databases">
        <title>Halocaridina rubra genome assembly.</title>
        <authorList>
            <person name="Smith C."/>
        </authorList>
    </citation>
    <scope>NUCLEOTIDE SEQUENCE [LARGE SCALE GENOMIC DNA]</scope>
    <source>
        <strain evidence="2">EP-1</strain>
        <tissue evidence="2">Whole</tissue>
    </source>
</reference>
<gene>
    <name evidence="2" type="ORF">SK128_002946</name>
</gene>
<feature type="compositionally biased region" description="Basic and acidic residues" evidence="1">
    <location>
        <begin position="1"/>
        <end position="10"/>
    </location>
</feature>
<name>A0AAN8ZXB2_HALRR</name>
<feature type="region of interest" description="Disordered" evidence="1">
    <location>
        <begin position="99"/>
        <end position="129"/>
    </location>
</feature>
<organism evidence="2 3">
    <name type="scientific">Halocaridina rubra</name>
    <name type="common">Hawaiian red shrimp</name>
    <dbReference type="NCBI Taxonomy" id="373956"/>
    <lineage>
        <taxon>Eukaryota</taxon>
        <taxon>Metazoa</taxon>
        <taxon>Ecdysozoa</taxon>
        <taxon>Arthropoda</taxon>
        <taxon>Crustacea</taxon>
        <taxon>Multicrustacea</taxon>
        <taxon>Malacostraca</taxon>
        <taxon>Eumalacostraca</taxon>
        <taxon>Eucarida</taxon>
        <taxon>Decapoda</taxon>
        <taxon>Pleocyemata</taxon>
        <taxon>Caridea</taxon>
        <taxon>Atyoidea</taxon>
        <taxon>Atyidae</taxon>
        <taxon>Halocaridina</taxon>
    </lineage>
</organism>
<feature type="compositionally biased region" description="Polar residues" evidence="1">
    <location>
        <begin position="100"/>
        <end position="115"/>
    </location>
</feature>
<protein>
    <submittedName>
        <fullName evidence="2">Uncharacterized protein</fullName>
    </submittedName>
</protein>
<dbReference type="EMBL" id="JAXCGZ010018895">
    <property type="protein sequence ID" value="KAK7067238.1"/>
    <property type="molecule type" value="Genomic_DNA"/>
</dbReference>
<comment type="caution">
    <text evidence="2">The sequence shown here is derived from an EMBL/GenBank/DDBJ whole genome shotgun (WGS) entry which is preliminary data.</text>
</comment>
<keyword evidence="3" id="KW-1185">Reference proteome</keyword>
<dbReference type="AlphaFoldDB" id="A0AAN8ZXB2"/>
<proteinExistence type="predicted"/>